<dbReference type="Proteomes" id="UP001565243">
    <property type="component" value="Unassembled WGS sequence"/>
</dbReference>
<keyword evidence="1" id="KW-0472">Membrane</keyword>
<dbReference type="RefSeq" id="WP_301251136.1">
    <property type="nucleotide sequence ID" value="NZ_JBGFFX010000006.1"/>
</dbReference>
<keyword evidence="4" id="KW-1185">Reference proteome</keyword>
<feature type="transmembrane region" description="Helical" evidence="1">
    <location>
        <begin position="131"/>
        <end position="152"/>
    </location>
</feature>
<feature type="transmembrane region" description="Helical" evidence="1">
    <location>
        <begin position="47"/>
        <end position="70"/>
    </location>
</feature>
<feature type="transmembrane region" description="Helical" evidence="1">
    <location>
        <begin position="279"/>
        <end position="297"/>
    </location>
</feature>
<proteinExistence type="predicted"/>
<keyword evidence="1" id="KW-0812">Transmembrane</keyword>
<dbReference type="PANTHER" id="PTHR30590:SF2">
    <property type="entry name" value="INNER MEMBRANE PROTEIN"/>
    <property type="match status" value="1"/>
</dbReference>
<dbReference type="EMBL" id="JBGFFX010000006">
    <property type="protein sequence ID" value="MEY8771019.1"/>
    <property type="molecule type" value="Genomic_DNA"/>
</dbReference>
<reference evidence="3 4" key="1">
    <citation type="submission" date="2024-07" db="EMBL/GenBank/DDBJ databases">
        <authorList>
            <person name="Hebao G."/>
        </authorList>
    </citation>
    <scope>NUCLEOTIDE SEQUENCE [LARGE SCALE GENOMIC DNA]</scope>
    <source>
        <strain evidence="3 4">ACCC 02193</strain>
    </source>
</reference>
<feature type="domain" description="DUF418" evidence="2">
    <location>
        <begin position="215"/>
        <end position="373"/>
    </location>
</feature>
<evidence type="ECO:0000256" key="1">
    <source>
        <dbReference type="SAM" id="Phobius"/>
    </source>
</evidence>
<dbReference type="InterPro" id="IPR007349">
    <property type="entry name" value="DUF418"/>
</dbReference>
<comment type="caution">
    <text evidence="3">The sequence shown here is derived from an EMBL/GenBank/DDBJ whole genome shotgun (WGS) entry which is preliminary data.</text>
</comment>
<dbReference type="InterPro" id="IPR052529">
    <property type="entry name" value="Bact_Transport_Assoc"/>
</dbReference>
<dbReference type="NCBIfam" id="NF008093">
    <property type="entry name" value="PRK10835.1"/>
    <property type="match status" value="1"/>
</dbReference>
<sequence>MPRIQTLDFIRGIAILGILLLNINAFGLPGAAYLNPAWQGSVTPGDAWTWALIDFFAQLKFLALFALLFGGGLQLLLSRGKRWLQARLSWLVLLGFLHCLLFWEGDILLDYGLIGLVAWRMIRDVSSTRQLFNTGVMLYIVGCGVLLVFGLLSGHQPNNSWLAGAADIQYETFWKTHGGWEAVRNRLDLLSSGLLSLAAQYGWQLAGLMLIGGALMRSGWLQGRWSLTHYRRTALILLLLAAIIEIPGIYLQWACGWAFYPSAFYLQLPRELSAPLQAIGYAALCFGFWPTLARFTLTRAISSVGRMALSNYLLQTLLCTTLFNHFGWFNRLDRPQLLVVVLLVWLVNLLFSLCWLRYFRQGPVEWCWRQLTRLSSRDVMLQK</sequence>
<evidence type="ECO:0000259" key="2">
    <source>
        <dbReference type="Pfam" id="PF04235"/>
    </source>
</evidence>
<feature type="transmembrane region" description="Helical" evidence="1">
    <location>
        <begin position="235"/>
        <end position="259"/>
    </location>
</feature>
<protein>
    <submittedName>
        <fullName evidence="3">DUF418 domain-containing protein YeiB</fullName>
    </submittedName>
</protein>
<feature type="transmembrane region" description="Helical" evidence="1">
    <location>
        <begin position="194"/>
        <end position="215"/>
    </location>
</feature>
<dbReference type="PANTHER" id="PTHR30590">
    <property type="entry name" value="INNER MEMBRANE PROTEIN"/>
    <property type="match status" value="1"/>
</dbReference>
<keyword evidence="1" id="KW-1133">Transmembrane helix</keyword>
<name>A0ABV4E7X1_9GAMM</name>
<gene>
    <name evidence="3" type="primary">yeiB</name>
    <name evidence="3" type="ORF">AB6T85_11365</name>
</gene>
<evidence type="ECO:0000313" key="3">
    <source>
        <dbReference type="EMBL" id="MEY8771019.1"/>
    </source>
</evidence>
<feature type="transmembrane region" description="Helical" evidence="1">
    <location>
        <begin position="309"/>
        <end position="329"/>
    </location>
</feature>
<feature type="transmembrane region" description="Helical" evidence="1">
    <location>
        <begin position="335"/>
        <end position="356"/>
    </location>
</feature>
<organism evidence="3 4">
    <name type="scientific">Erwinia aeris</name>
    <dbReference type="NCBI Taxonomy" id="3239803"/>
    <lineage>
        <taxon>Bacteria</taxon>
        <taxon>Pseudomonadati</taxon>
        <taxon>Pseudomonadota</taxon>
        <taxon>Gammaproteobacteria</taxon>
        <taxon>Enterobacterales</taxon>
        <taxon>Erwiniaceae</taxon>
        <taxon>Erwinia</taxon>
    </lineage>
</organism>
<dbReference type="Pfam" id="PF04235">
    <property type="entry name" value="DUF418"/>
    <property type="match status" value="1"/>
</dbReference>
<evidence type="ECO:0000313" key="4">
    <source>
        <dbReference type="Proteomes" id="UP001565243"/>
    </source>
</evidence>
<feature type="transmembrane region" description="Helical" evidence="1">
    <location>
        <begin position="12"/>
        <end position="35"/>
    </location>
</feature>
<accession>A0ABV4E7X1</accession>